<protein>
    <submittedName>
        <fullName evidence="1">GNAT family N-acetyltransferase</fullName>
    </submittedName>
</protein>
<organism evidence="1 2">
    <name type="scientific">Marinobacter iranensis</name>
    <dbReference type="NCBI Taxonomy" id="2962607"/>
    <lineage>
        <taxon>Bacteria</taxon>
        <taxon>Pseudomonadati</taxon>
        <taxon>Pseudomonadota</taxon>
        <taxon>Gammaproteobacteria</taxon>
        <taxon>Pseudomonadales</taxon>
        <taxon>Marinobacteraceae</taxon>
        <taxon>Marinobacter</taxon>
    </lineage>
</organism>
<proteinExistence type="predicted"/>
<comment type="caution">
    <text evidence="1">The sequence shown here is derived from an EMBL/GenBank/DDBJ whole genome shotgun (WGS) entry which is preliminary data.</text>
</comment>
<dbReference type="Gene3D" id="3.40.630.30">
    <property type="match status" value="1"/>
</dbReference>
<sequence>MTQDANVSAVSAESGLPRCVPWQPKYRAGVLRLFRDVPYKAELWQWQFESNPFGLPFTPVVLVDDEDRVVGFNGVMAVRAKARGKDIQVLWSCDFYLAEQWRGQGLGSAIKHELHRKAPVIMAFGISNRASKVLRHLGWVPDDSVRSFRMLRRRRGLRSWLLTCLQWLNRLRLASSAAPDADGVRVHVRSSLPEKGRVDSLWTRCAPDYERIVQRNFVYLDWRYQRHPLGRYGFVCAWKGDELAAILVTRFSRGTLRIVDYCGPARNRPLKHTLVRAAARHWPHASQVVSVTSDPELAKTFLTEGFVQLRGRPRFYVYEPGAENSAGSSAWFIMAGDSDGEFLQAAGDFYTTETVPGVSAAEGVSC</sequence>
<dbReference type="EMBL" id="JANCMW010000004">
    <property type="protein sequence ID" value="MDF0750460.1"/>
    <property type="molecule type" value="Genomic_DNA"/>
</dbReference>
<evidence type="ECO:0000313" key="1">
    <source>
        <dbReference type="EMBL" id="MDF0750460.1"/>
    </source>
</evidence>
<dbReference type="SUPFAM" id="SSF55729">
    <property type="entry name" value="Acyl-CoA N-acyltransferases (Nat)"/>
    <property type="match status" value="1"/>
</dbReference>
<dbReference type="InterPro" id="IPR016181">
    <property type="entry name" value="Acyl_CoA_acyltransferase"/>
</dbReference>
<dbReference type="Proteomes" id="UP001143391">
    <property type="component" value="Unassembled WGS sequence"/>
</dbReference>
<evidence type="ECO:0000313" key="2">
    <source>
        <dbReference type="Proteomes" id="UP001143391"/>
    </source>
</evidence>
<accession>A0ABT5YBR5</accession>
<gene>
    <name evidence="1" type="ORF">NLU14_09470</name>
</gene>
<reference evidence="1" key="1">
    <citation type="submission" date="2022-07" db="EMBL/GenBank/DDBJ databases">
        <title>Marinobacter iranensis a new bacterium isolate from a hipersaline lake in Iran.</title>
        <authorList>
            <person name="Mohammad A.M.A."/>
            <person name="Cristina S.-P."/>
            <person name="Antonio V."/>
        </authorList>
    </citation>
    <scope>NUCLEOTIDE SEQUENCE</scope>
    <source>
        <strain evidence="1">71-i</strain>
    </source>
</reference>
<dbReference type="RefSeq" id="WP_275705984.1">
    <property type="nucleotide sequence ID" value="NZ_JANCMW010000004.1"/>
</dbReference>
<keyword evidence="2" id="KW-1185">Reference proteome</keyword>
<dbReference type="CDD" id="cd04301">
    <property type="entry name" value="NAT_SF"/>
    <property type="match status" value="1"/>
</dbReference>
<name>A0ABT5YBR5_9GAMM</name>